<evidence type="ECO:0000313" key="1">
    <source>
        <dbReference type="EMBL" id="GIX75851.1"/>
    </source>
</evidence>
<comment type="caution">
    <text evidence="1">The sequence shown here is derived from an EMBL/GenBank/DDBJ whole genome shotgun (WGS) entry which is preliminary data.</text>
</comment>
<organism evidence="1 2">
    <name type="scientific">Caerostris extrusa</name>
    <name type="common">Bark spider</name>
    <name type="synonym">Caerostris bankana</name>
    <dbReference type="NCBI Taxonomy" id="172846"/>
    <lineage>
        <taxon>Eukaryota</taxon>
        <taxon>Metazoa</taxon>
        <taxon>Ecdysozoa</taxon>
        <taxon>Arthropoda</taxon>
        <taxon>Chelicerata</taxon>
        <taxon>Arachnida</taxon>
        <taxon>Araneae</taxon>
        <taxon>Araneomorphae</taxon>
        <taxon>Entelegynae</taxon>
        <taxon>Araneoidea</taxon>
        <taxon>Araneidae</taxon>
        <taxon>Caerostris</taxon>
    </lineage>
</organism>
<dbReference type="Proteomes" id="UP001054945">
    <property type="component" value="Unassembled WGS sequence"/>
</dbReference>
<proteinExistence type="predicted"/>
<protein>
    <submittedName>
        <fullName evidence="1">Uncharacterized protein</fullName>
    </submittedName>
</protein>
<dbReference type="EMBL" id="BPLR01020202">
    <property type="protein sequence ID" value="GIX75851.1"/>
    <property type="molecule type" value="Genomic_DNA"/>
</dbReference>
<name>A0AAV4MWV2_CAEEX</name>
<gene>
    <name evidence="1" type="ORF">CEXT_455781</name>
</gene>
<reference evidence="1 2" key="1">
    <citation type="submission" date="2021-06" db="EMBL/GenBank/DDBJ databases">
        <title>Caerostris extrusa draft genome.</title>
        <authorList>
            <person name="Kono N."/>
            <person name="Arakawa K."/>
        </authorList>
    </citation>
    <scope>NUCLEOTIDE SEQUENCE [LARGE SCALE GENOMIC DNA]</scope>
</reference>
<keyword evidence="2" id="KW-1185">Reference proteome</keyword>
<dbReference type="AlphaFoldDB" id="A0AAV4MWV2"/>
<accession>A0AAV4MWV2</accession>
<sequence length="99" mass="11582">MLKKAEDIILGNFKATTNFSCKLKSPFVNMIRGKEINEGTYAKYFLSKEKHTFKAERNDTPCREDQRKQGILKLSTTVQFRKDLKENISKIGSRKRCYE</sequence>
<evidence type="ECO:0000313" key="2">
    <source>
        <dbReference type="Proteomes" id="UP001054945"/>
    </source>
</evidence>